<evidence type="ECO:0000313" key="1">
    <source>
        <dbReference type="EMBL" id="TLU73174.1"/>
    </source>
</evidence>
<organism evidence="1 2">
    <name type="scientific">Lichenicoccus roseus</name>
    <dbReference type="NCBI Taxonomy" id="2683649"/>
    <lineage>
        <taxon>Bacteria</taxon>
        <taxon>Pseudomonadati</taxon>
        <taxon>Pseudomonadota</taxon>
        <taxon>Alphaproteobacteria</taxon>
        <taxon>Acetobacterales</taxon>
        <taxon>Acetobacteraceae</taxon>
        <taxon>Lichenicoccus</taxon>
    </lineage>
</organism>
<accession>A0A5R9J6D5</accession>
<gene>
    <name evidence="1" type="ORF">FE263_07035</name>
</gene>
<sequence length="153" mass="17071">MLRVVPDQEWVAGSSVMRLERIKTLDGARAKLTMPSGQVMDLTETEWREVARGVRSLFPKTTSRPDGDINHPKTNTAWSAELDAQLASFWKQGFGYKRLAEHFGRTRGSIETRLSQLGILKLKPMSDIPSSVRRSATHGPSVNVEVKIGAPER</sequence>
<name>A0A5R9J6D5_9PROT</name>
<dbReference type="EMBL" id="VCDI01000002">
    <property type="protein sequence ID" value="TLU73174.1"/>
    <property type="molecule type" value="Genomic_DNA"/>
</dbReference>
<keyword evidence="2" id="KW-1185">Reference proteome</keyword>
<comment type="caution">
    <text evidence="1">The sequence shown here is derived from an EMBL/GenBank/DDBJ whole genome shotgun (WGS) entry which is preliminary data.</text>
</comment>
<dbReference type="OrthoDB" id="7596694at2"/>
<proteinExistence type="predicted"/>
<dbReference type="Proteomes" id="UP000305654">
    <property type="component" value="Unassembled WGS sequence"/>
</dbReference>
<reference evidence="1 2" key="1">
    <citation type="submission" date="2019-05" db="EMBL/GenBank/DDBJ databases">
        <authorList>
            <person name="Pankratov T."/>
            <person name="Grouzdev D."/>
        </authorList>
    </citation>
    <scope>NUCLEOTIDE SEQUENCE [LARGE SCALE GENOMIC DNA]</scope>
    <source>
        <strain evidence="1 2">KEBCLARHB70R</strain>
    </source>
</reference>
<dbReference type="AlphaFoldDB" id="A0A5R9J6D5"/>
<evidence type="ECO:0000313" key="2">
    <source>
        <dbReference type="Proteomes" id="UP000305654"/>
    </source>
</evidence>
<dbReference type="RefSeq" id="WP_138325255.1">
    <property type="nucleotide sequence ID" value="NZ_VCDI01000002.1"/>
</dbReference>
<protein>
    <submittedName>
        <fullName evidence="1">Uncharacterized protein</fullName>
    </submittedName>
</protein>